<protein>
    <submittedName>
        <fullName evidence="2">Uncharacterized protein</fullName>
    </submittedName>
</protein>
<gene>
    <name evidence="2" type="ORF">QO010_002812</name>
</gene>
<dbReference type="SUPFAM" id="SSF82171">
    <property type="entry name" value="DPP6 N-terminal domain-like"/>
    <property type="match status" value="1"/>
</dbReference>
<sequence length="223" mass="23470">MTLTRRAGLGLILAGALSGGGPAFAAGAKLSERDGDIWISDGAGERRLTRNGANRDPALSPDGRLVAYVHDDQKTADDFGYPKSSLWLCDLTTGATRRAAAPQASDQVGQDFTGIGSPVFSLGGGFVYVMANAWVTSAAIHQVNLKTGAHRYVIDGNSVAVIRTGPYRGFLLVNRHRYRANGGGAYDPTFVVRPDAKVAFAIPGSEDRDAAVGAWLKRHGGTV</sequence>
<dbReference type="RefSeq" id="WP_307350108.1">
    <property type="nucleotide sequence ID" value="NZ_JAUSVS010000005.1"/>
</dbReference>
<dbReference type="Gene3D" id="2.120.10.30">
    <property type="entry name" value="TolB, C-terminal domain"/>
    <property type="match status" value="1"/>
</dbReference>
<dbReference type="InterPro" id="IPR011042">
    <property type="entry name" value="6-blade_b-propeller_TolB-like"/>
</dbReference>
<feature type="chain" id="PRO_5045802853" evidence="1">
    <location>
        <begin position="26"/>
        <end position="223"/>
    </location>
</feature>
<reference evidence="2 3" key="1">
    <citation type="submission" date="2023-07" db="EMBL/GenBank/DDBJ databases">
        <title>Genomic Encyclopedia of Type Strains, Phase IV (KMG-IV): sequencing the most valuable type-strain genomes for metagenomic binning, comparative biology and taxonomic classification.</title>
        <authorList>
            <person name="Goeker M."/>
        </authorList>
    </citation>
    <scope>NUCLEOTIDE SEQUENCE [LARGE SCALE GENOMIC DNA]</scope>
    <source>
        <strain evidence="2 3">DSM 18695</strain>
    </source>
</reference>
<accession>A0ABU0IV75</accession>
<comment type="caution">
    <text evidence="2">The sequence shown here is derived from an EMBL/GenBank/DDBJ whole genome shotgun (WGS) entry which is preliminary data.</text>
</comment>
<dbReference type="EMBL" id="JAUSVS010000005">
    <property type="protein sequence ID" value="MDQ0465028.1"/>
    <property type="molecule type" value="Genomic_DNA"/>
</dbReference>
<dbReference type="Proteomes" id="UP001228905">
    <property type="component" value="Unassembled WGS sequence"/>
</dbReference>
<evidence type="ECO:0000313" key="3">
    <source>
        <dbReference type="Proteomes" id="UP001228905"/>
    </source>
</evidence>
<evidence type="ECO:0000256" key="1">
    <source>
        <dbReference type="SAM" id="SignalP"/>
    </source>
</evidence>
<name>A0ABU0IV75_9CAUL</name>
<evidence type="ECO:0000313" key="2">
    <source>
        <dbReference type="EMBL" id="MDQ0465028.1"/>
    </source>
</evidence>
<organism evidence="2 3">
    <name type="scientific">Caulobacter ginsengisoli</name>
    <dbReference type="NCBI Taxonomy" id="400775"/>
    <lineage>
        <taxon>Bacteria</taxon>
        <taxon>Pseudomonadati</taxon>
        <taxon>Pseudomonadota</taxon>
        <taxon>Alphaproteobacteria</taxon>
        <taxon>Caulobacterales</taxon>
        <taxon>Caulobacteraceae</taxon>
        <taxon>Caulobacter</taxon>
    </lineage>
</organism>
<proteinExistence type="predicted"/>
<keyword evidence="1" id="KW-0732">Signal</keyword>
<feature type="signal peptide" evidence="1">
    <location>
        <begin position="1"/>
        <end position="25"/>
    </location>
</feature>
<keyword evidence="3" id="KW-1185">Reference proteome</keyword>